<organism evidence="2 3">
    <name type="scientific">Winogradskyella flava</name>
    <dbReference type="NCBI Taxonomy" id="1884876"/>
    <lineage>
        <taxon>Bacteria</taxon>
        <taxon>Pseudomonadati</taxon>
        <taxon>Bacteroidota</taxon>
        <taxon>Flavobacteriia</taxon>
        <taxon>Flavobacteriales</taxon>
        <taxon>Flavobacteriaceae</taxon>
        <taxon>Winogradskyella</taxon>
    </lineage>
</organism>
<dbReference type="RefSeq" id="WP_185788284.1">
    <property type="nucleotide sequence ID" value="NZ_JACLCP010000001.1"/>
</dbReference>
<feature type="signal peptide" evidence="1">
    <location>
        <begin position="1"/>
        <end position="25"/>
    </location>
</feature>
<evidence type="ECO:0000313" key="2">
    <source>
        <dbReference type="EMBL" id="MBC2844625.1"/>
    </source>
</evidence>
<evidence type="ECO:0000313" key="3">
    <source>
        <dbReference type="Proteomes" id="UP000533900"/>
    </source>
</evidence>
<comment type="caution">
    <text evidence="2">The sequence shown here is derived from an EMBL/GenBank/DDBJ whole genome shotgun (WGS) entry which is preliminary data.</text>
</comment>
<feature type="chain" id="PRO_5032411774" description="Lipocalin-like domain-containing protein" evidence="1">
    <location>
        <begin position="26"/>
        <end position="140"/>
    </location>
</feature>
<sequence>MKLIITYRLMLLCIGFLTMSQQGFSQNTSMDWVAESFLLNVNGTDVEISSNITKQGTAIVWEQQNPGTTQSTTFNLISVTGSWNIQNGTGSIDYELDQEGISATMNVIGTSEGITITLTYYANNSSTDEMIFQIDNLDQL</sequence>
<evidence type="ECO:0008006" key="4">
    <source>
        <dbReference type="Google" id="ProtNLM"/>
    </source>
</evidence>
<proteinExistence type="predicted"/>
<accession>A0A842IPM5</accession>
<dbReference type="Proteomes" id="UP000533900">
    <property type="component" value="Unassembled WGS sequence"/>
</dbReference>
<dbReference type="EMBL" id="JACLCP010000001">
    <property type="protein sequence ID" value="MBC2844625.1"/>
    <property type="molecule type" value="Genomic_DNA"/>
</dbReference>
<gene>
    <name evidence="2" type="ORF">H7F21_05930</name>
</gene>
<dbReference type="AlphaFoldDB" id="A0A842IPM5"/>
<name>A0A842IPM5_9FLAO</name>
<evidence type="ECO:0000256" key="1">
    <source>
        <dbReference type="SAM" id="SignalP"/>
    </source>
</evidence>
<reference evidence="2" key="1">
    <citation type="submission" date="2020-08" db="EMBL/GenBank/DDBJ databases">
        <title>Winogradskyella ouciana sp. nov., isolated from the hadal seawater of the Mariana Trench.</title>
        <authorList>
            <person name="He X."/>
        </authorList>
    </citation>
    <scope>NUCLEOTIDE SEQUENCE [LARGE SCALE GENOMIC DNA]</scope>
    <source>
        <strain evidence="2">KCTC 52348</strain>
    </source>
</reference>
<keyword evidence="1" id="KW-0732">Signal</keyword>
<protein>
    <recommendedName>
        <fullName evidence="4">Lipocalin-like domain-containing protein</fullName>
    </recommendedName>
</protein>
<keyword evidence="3" id="KW-1185">Reference proteome</keyword>